<evidence type="ECO:0000313" key="2">
    <source>
        <dbReference type="EMBL" id="EGD76210.1"/>
    </source>
</evidence>
<feature type="compositionally biased region" description="Basic and acidic residues" evidence="1">
    <location>
        <begin position="55"/>
        <end position="68"/>
    </location>
</feature>
<feature type="compositionally biased region" description="Low complexity" evidence="1">
    <location>
        <begin position="69"/>
        <end position="90"/>
    </location>
</feature>
<sequence length="275" mass="29149">MKGGRHRRHASSGAEASVNGSSNSIDGAAWTVDANQERRTHSLQGSSHNNNTDSTDSREGGTSSHDDAPSTTGPTAGSTAGTTTKASSPRVPAPPTPSTPPGSRKQEGVACTTPLRGGPLFWTGSENHDTDDEELAALAQTDVLFYPKPQWPSTTRAHTSIDTALRRVCMQDEDGAADALMAEEKADAAVVVDDDDVFAADGDARSPPFSVQRQALRQKRLRTLQAKRRTLSRRHTISGLAEIHAFKSLDRTLALVLSPSRPQAPAPDTSSPIVP</sequence>
<gene>
    <name evidence="2" type="ORF">PTSG_00914</name>
</gene>
<keyword evidence="3" id="KW-1185">Reference proteome</keyword>
<proteinExistence type="predicted"/>
<evidence type="ECO:0000256" key="1">
    <source>
        <dbReference type="SAM" id="MobiDB-lite"/>
    </source>
</evidence>
<dbReference type="AlphaFoldDB" id="F2TXV1"/>
<dbReference type="EMBL" id="GL832956">
    <property type="protein sequence ID" value="EGD76210.1"/>
    <property type="molecule type" value="Genomic_DNA"/>
</dbReference>
<name>F2TXV1_SALR5</name>
<dbReference type="Proteomes" id="UP000007799">
    <property type="component" value="Unassembled WGS sequence"/>
</dbReference>
<organism evidence="3">
    <name type="scientific">Salpingoeca rosetta (strain ATCC 50818 / BSB-021)</name>
    <dbReference type="NCBI Taxonomy" id="946362"/>
    <lineage>
        <taxon>Eukaryota</taxon>
        <taxon>Choanoflagellata</taxon>
        <taxon>Craspedida</taxon>
        <taxon>Salpingoecidae</taxon>
        <taxon>Salpingoeca</taxon>
    </lineage>
</organism>
<reference evidence="2" key="1">
    <citation type="submission" date="2009-08" db="EMBL/GenBank/DDBJ databases">
        <title>Annotation of Salpingoeca rosetta.</title>
        <authorList>
            <consortium name="The Broad Institute Genome Sequencing Platform"/>
            <person name="Russ C."/>
            <person name="Cuomo C."/>
            <person name="Burger G."/>
            <person name="Gray M.W."/>
            <person name="Holland P.W.H."/>
            <person name="King N."/>
            <person name="Lang F.B.F."/>
            <person name="Roger A.J."/>
            <person name="Ruiz-Trillo I."/>
            <person name="Young S.K."/>
            <person name="Zeng Q."/>
            <person name="Gargeya S."/>
            <person name="Alvarado L."/>
            <person name="Berlin A."/>
            <person name="Chapman S.B."/>
            <person name="Chen Z."/>
            <person name="Freedman E."/>
            <person name="Gellesch M."/>
            <person name="Goldberg J."/>
            <person name="Griggs A."/>
            <person name="Gujja S."/>
            <person name="Heilman E."/>
            <person name="Heiman D."/>
            <person name="Howarth C."/>
            <person name="Mehta T."/>
            <person name="Neiman D."/>
            <person name="Pearson M."/>
            <person name="Roberts A."/>
            <person name="Saif S."/>
            <person name="Shea T."/>
            <person name="Shenoy N."/>
            <person name="Sisk P."/>
            <person name="Stolte C."/>
            <person name="Sykes S."/>
            <person name="White J."/>
            <person name="Yandava C."/>
            <person name="Haas B."/>
            <person name="Nusbaum C."/>
            <person name="Birren B."/>
        </authorList>
    </citation>
    <scope>NUCLEOTIDE SEQUENCE [LARGE SCALE GENOMIC DNA]</scope>
    <source>
        <strain evidence="2">ATCC 50818</strain>
    </source>
</reference>
<feature type="compositionally biased region" description="Pro residues" evidence="1">
    <location>
        <begin position="91"/>
        <end position="100"/>
    </location>
</feature>
<feature type="region of interest" description="Disordered" evidence="1">
    <location>
        <begin position="1"/>
        <end position="128"/>
    </location>
</feature>
<protein>
    <submittedName>
        <fullName evidence="2">Uncharacterized protein</fullName>
    </submittedName>
</protein>
<dbReference type="KEGG" id="sre:PTSG_00914"/>
<evidence type="ECO:0000313" key="3">
    <source>
        <dbReference type="Proteomes" id="UP000007799"/>
    </source>
</evidence>
<dbReference type="InParanoid" id="F2TXV1"/>
<dbReference type="GeneID" id="16078979"/>
<dbReference type="RefSeq" id="XP_004998385.1">
    <property type="nucleotide sequence ID" value="XM_004998328.1"/>
</dbReference>
<feature type="compositionally biased region" description="Basic residues" evidence="1">
    <location>
        <begin position="1"/>
        <end position="10"/>
    </location>
</feature>
<accession>F2TXV1</accession>